<keyword evidence="2" id="KW-0175">Coiled coil</keyword>
<dbReference type="PANTHER" id="PTHR19860">
    <property type="entry name" value="DDB1- AND CUL4-ASSOCIATED FACTOR 12-RELATED"/>
    <property type="match status" value="1"/>
</dbReference>
<dbReference type="PANTHER" id="PTHR19860:SF40">
    <property type="entry name" value="WD40 REPEAT-CONTAINING PROTEIN"/>
    <property type="match status" value="1"/>
</dbReference>
<evidence type="ECO:0000313" key="5">
    <source>
        <dbReference type="Proteomes" id="UP000031623"/>
    </source>
</evidence>
<dbReference type="AlphaFoldDB" id="A0A090AM91"/>
<dbReference type="Pfam" id="PF24883">
    <property type="entry name" value="NPHP3_N"/>
    <property type="match status" value="1"/>
</dbReference>
<evidence type="ECO:0000256" key="1">
    <source>
        <dbReference type="ARBA" id="ARBA00022737"/>
    </source>
</evidence>
<evidence type="ECO:0000313" key="4">
    <source>
        <dbReference type="EMBL" id="BAP57042.1"/>
    </source>
</evidence>
<dbReference type="EMBL" id="AP014633">
    <property type="protein sequence ID" value="BAP57042.1"/>
    <property type="molecule type" value="Genomic_DNA"/>
</dbReference>
<feature type="domain" description="Nephrocystin 3-like N-terminal" evidence="3">
    <location>
        <begin position="94"/>
        <end position="237"/>
    </location>
</feature>
<dbReference type="Gene3D" id="3.40.50.300">
    <property type="entry name" value="P-loop containing nucleotide triphosphate hydrolases"/>
    <property type="match status" value="1"/>
</dbReference>
<organism evidence="4 5">
    <name type="scientific">Thioploca ingrica</name>
    <dbReference type="NCBI Taxonomy" id="40754"/>
    <lineage>
        <taxon>Bacteria</taxon>
        <taxon>Pseudomonadati</taxon>
        <taxon>Pseudomonadota</taxon>
        <taxon>Gammaproteobacteria</taxon>
        <taxon>Thiotrichales</taxon>
        <taxon>Thiotrichaceae</taxon>
        <taxon>Thioploca</taxon>
    </lineage>
</organism>
<proteinExistence type="predicted"/>
<feature type="coiled-coil region" evidence="2">
    <location>
        <begin position="857"/>
        <end position="913"/>
    </location>
</feature>
<name>A0A090AM91_9GAMM</name>
<dbReference type="HOGENOM" id="CLU_271233_0_0_6"/>
<dbReference type="OrthoDB" id="5481567at2"/>
<dbReference type="InterPro" id="IPR027417">
    <property type="entry name" value="P-loop_NTPase"/>
</dbReference>
<dbReference type="Proteomes" id="UP000031623">
    <property type="component" value="Chromosome"/>
</dbReference>
<reference evidence="4 5" key="1">
    <citation type="journal article" date="2014" name="ISME J.">
        <title>Ecophysiology of Thioploca ingrica as revealed by the complete genome sequence supplemented with proteomic evidence.</title>
        <authorList>
            <person name="Kojima H."/>
            <person name="Ogura Y."/>
            <person name="Yamamoto N."/>
            <person name="Togashi T."/>
            <person name="Mori H."/>
            <person name="Watanabe T."/>
            <person name="Nemoto F."/>
            <person name="Kurokawa K."/>
            <person name="Hayashi T."/>
            <person name="Fukui M."/>
        </authorList>
    </citation>
    <scope>NUCLEOTIDE SEQUENCE [LARGE SCALE GENOMIC DNA]</scope>
</reference>
<dbReference type="InterPro" id="IPR051191">
    <property type="entry name" value="DCAF12"/>
</dbReference>
<dbReference type="SUPFAM" id="SSF52540">
    <property type="entry name" value="P-loop containing nucleoside triphosphate hydrolases"/>
    <property type="match status" value="1"/>
</dbReference>
<accession>A0A090AM91</accession>
<dbReference type="Gene3D" id="1.25.40.10">
    <property type="entry name" value="Tetratricopeptide repeat domain"/>
    <property type="match status" value="1"/>
</dbReference>
<keyword evidence="1" id="KW-0677">Repeat</keyword>
<keyword evidence="5" id="KW-1185">Reference proteome</keyword>
<sequence>MAEPKTTHTDTLPSGAEIETLPELKRGAGEVSKGREEVKIPNAGEALEPLKIWLKSHYKLRFRERQRIEAFVAYYAGTQAEPMPFAGRTEWLQRLDQWLAQDQSRFLLLSGSAGRGKSALLLHWLARIIPQQPDLAILFLPISIRFETSNELEGLRLLLAAVCDYFSSYGLRFSYHKLNTHDYRNELFSRWKDMANESNQRYLLVIDGIDESTHHGSLKKVLPTDLPANLHLLLSARHPPEETDGKSWFQKLRINGKSWFQKLRVSGEFLELPLLTQSAIAEAIIQLGRPLNELAEQETVVKELYRLTDQGDPLLLTLWIGQIWQNRETAPNLTVDKLQQLKPSFAGFYKIWLEEQQQLWKAQAIEISPPYFNLLMAVLASAYGPLLEPELIALLKQMPSLIVWEEVTLRKILTTANRLVVRDGENQGFSLIHPRLNDYFQAELAQNPAQQRQVHEAYLNWGAQVVADLNQGRLIPERCPHYLLHHYTEHLVVAHLEPRLALEKHWLPLIEGSGWHQAWEAYEDTLSGFLSDLQQVIQVLRQYHQACDEHGERTAMKLAAEVRCALIRASIHTLIQYLPTTLLVQLVEAKIWSLPRAERVIAQFEDREQVDYLVELAKIVLPEDKNRLLQQAITAAGNIQDEECRTKILITLSSLLAGKPHLLQQTLTITENIQTAAGNIHSEGYRAKVLITLSSLLAGKPHLLQQALTIAENIQYEGIRVRALTALAPQLAVEPHLLQQALTAAGGIQDDEDRAQVLIALASQLVGKPRQQILQQALTTLTITGNIQHKKYRARDRAQDRAQALILLVSQLVGKPRRQALRQALIAVGNVQDERSRAKILTVLVSQFAGKPPRRVLKQALIAAENVQDERSRAETLAALVPQLAGKPRQRILKQTLIAAENVQDERSRAEALAALVPQLAGEPRQQVLQQALTAVENIRYKRVQDKRDRANVLAILAPQLAGETVLLEQALSVSRKIQDEWERAQVLTKLASRLFGKLRQQVLQQALIAVRNIPEEESCAKALDAKIFLEITLVALLDREEPTISSAVLIQNHPDLLTYSLWADWLGRAPLKRSELFEVTEKLCAAAIQLTGNPQEANEIARAVMDVVRWWP</sequence>
<evidence type="ECO:0000256" key="2">
    <source>
        <dbReference type="SAM" id="Coils"/>
    </source>
</evidence>
<evidence type="ECO:0000259" key="3">
    <source>
        <dbReference type="Pfam" id="PF24883"/>
    </source>
</evidence>
<dbReference type="STRING" id="40754.THII_2745"/>
<dbReference type="InterPro" id="IPR056884">
    <property type="entry name" value="NPHP3-like_N"/>
</dbReference>
<gene>
    <name evidence="4" type="ORF">THII_2745</name>
</gene>
<protein>
    <recommendedName>
        <fullName evidence="3">Nephrocystin 3-like N-terminal domain-containing protein</fullName>
    </recommendedName>
</protein>
<dbReference type="KEGG" id="tig:THII_2745"/>
<dbReference type="InterPro" id="IPR011990">
    <property type="entry name" value="TPR-like_helical_dom_sf"/>
</dbReference>